<accession>A0A6F8XWJ0</accession>
<organism evidence="2 3">
    <name type="scientific">Phytohabitans flavus</name>
    <dbReference type="NCBI Taxonomy" id="1076124"/>
    <lineage>
        <taxon>Bacteria</taxon>
        <taxon>Bacillati</taxon>
        <taxon>Actinomycetota</taxon>
        <taxon>Actinomycetes</taxon>
        <taxon>Micromonosporales</taxon>
        <taxon>Micromonosporaceae</taxon>
    </lineage>
</organism>
<evidence type="ECO:0000313" key="2">
    <source>
        <dbReference type="EMBL" id="BCB78169.1"/>
    </source>
</evidence>
<reference evidence="2 3" key="2">
    <citation type="submission" date="2020-03" db="EMBL/GenBank/DDBJ databases">
        <authorList>
            <person name="Ichikawa N."/>
            <person name="Kimura A."/>
            <person name="Kitahashi Y."/>
            <person name="Uohara A."/>
        </authorList>
    </citation>
    <scope>NUCLEOTIDE SEQUENCE [LARGE SCALE GENOMIC DNA]</scope>
    <source>
        <strain evidence="2 3">NBRC 107702</strain>
    </source>
</reference>
<dbReference type="KEGG" id="pfla:Pflav_045790"/>
<proteinExistence type="predicted"/>
<feature type="region of interest" description="Disordered" evidence="1">
    <location>
        <begin position="1"/>
        <end position="26"/>
    </location>
</feature>
<sequence>MKDKGTDGCATAMVSPVTSTGSASSSRLFFSTGGVLEAASSTTTTSPFESPSTVVAATAGGALFAGGRGPVFVGVLPTDWRRTVERGFFIRDVGVDWLADLDLDKMVPPRPRRCTA</sequence>
<evidence type="ECO:0000256" key="1">
    <source>
        <dbReference type="SAM" id="MobiDB-lite"/>
    </source>
</evidence>
<reference evidence="2 3" key="1">
    <citation type="submission" date="2020-03" db="EMBL/GenBank/DDBJ databases">
        <title>Whole genome shotgun sequence of Phytohabitans flavus NBRC 107702.</title>
        <authorList>
            <person name="Komaki H."/>
            <person name="Tamura T."/>
        </authorList>
    </citation>
    <scope>NUCLEOTIDE SEQUENCE [LARGE SCALE GENOMIC DNA]</scope>
    <source>
        <strain evidence="2 3">NBRC 107702</strain>
    </source>
</reference>
<name>A0A6F8XWJ0_9ACTN</name>
<dbReference type="AlphaFoldDB" id="A0A6F8XWJ0"/>
<dbReference type="Proteomes" id="UP000502508">
    <property type="component" value="Chromosome"/>
</dbReference>
<protein>
    <submittedName>
        <fullName evidence="2">Uncharacterized protein</fullName>
    </submittedName>
</protein>
<evidence type="ECO:0000313" key="3">
    <source>
        <dbReference type="Proteomes" id="UP000502508"/>
    </source>
</evidence>
<dbReference type="EMBL" id="AP022870">
    <property type="protein sequence ID" value="BCB78169.1"/>
    <property type="molecule type" value="Genomic_DNA"/>
</dbReference>
<keyword evidence="3" id="KW-1185">Reference proteome</keyword>
<gene>
    <name evidence="2" type="ORF">Pflav_045790</name>
</gene>
<feature type="compositionally biased region" description="Low complexity" evidence="1">
    <location>
        <begin position="15"/>
        <end position="26"/>
    </location>
</feature>